<dbReference type="WBParaSite" id="MBELARI_LOCUS4812.2">
    <property type="protein sequence ID" value="MBELARI_LOCUS4812.2"/>
    <property type="gene ID" value="MBELARI_LOCUS4812"/>
</dbReference>
<dbReference type="Proteomes" id="UP000887575">
    <property type="component" value="Unassembled WGS sequence"/>
</dbReference>
<evidence type="ECO:0000256" key="2">
    <source>
        <dbReference type="SAM" id="MobiDB-lite"/>
    </source>
</evidence>
<feature type="region of interest" description="Disordered" evidence="2">
    <location>
        <begin position="371"/>
        <end position="420"/>
    </location>
</feature>
<evidence type="ECO:0000313" key="3">
    <source>
        <dbReference type="Proteomes" id="UP000887575"/>
    </source>
</evidence>
<feature type="region of interest" description="Disordered" evidence="2">
    <location>
        <begin position="160"/>
        <end position="195"/>
    </location>
</feature>
<dbReference type="InterPro" id="IPR051655">
    <property type="entry name" value="FAM161"/>
</dbReference>
<dbReference type="GO" id="GO:0005856">
    <property type="term" value="C:cytoskeleton"/>
    <property type="evidence" value="ECO:0007669"/>
    <property type="project" value="UniProtKB-ARBA"/>
</dbReference>
<evidence type="ECO:0000313" key="4">
    <source>
        <dbReference type="WBParaSite" id="MBELARI_LOCUS4812.2"/>
    </source>
</evidence>
<feature type="region of interest" description="Disordered" evidence="2">
    <location>
        <begin position="100"/>
        <end position="143"/>
    </location>
</feature>
<feature type="compositionally biased region" description="Polar residues" evidence="2">
    <location>
        <begin position="398"/>
        <end position="407"/>
    </location>
</feature>
<feature type="region of interest" description="Disordered" evidence="2">
    <location>
        <begin position="541"/>
        <end position="591"/>
    </location>
</feature>
<feature type="compositionally biased region" description="Basic and acidic residues" evidence="2">
    <location>
        <begin position="106"/>
        <end position="125"/>
    </location>
</feature>
<protein>
    <submittedName>
        <fullName evidence="4">Uncharacterized protein</fullName>
    </submittedName>
</protein>
<name>A0AAF3FCZ0_9BILA</name>
<keyword evidence="1" id="KW-0175">Coiled coil</keyword>
<keyword evidence="3" id="KW-1185">Reference proteome</keyword>
<dbReference type="GO" id="GO:0044782">
    <property type="term" value="P:cilium organization"/>
    <property type="evidence" value="ECO:0007669"/>
    <property type="project" value="TreeGrafter"/>
</dbReference>
<accession>A0AAF3FCZ0</accession>
<feature type="compositionally biased region" description="Basic and acidic residues" evidence="2">
    <location>
        <begin position="575"/>
        <end position="591"/>
    </location>
</feature>
<dbReference type="AlphaFoldDB" id="A0AAF3FCZ0"/>
<reference evidence="4" key="1">
    <citation type="submission" date="2024-02" db="UniProtKB">
        <authorList>
            <consortium name="WormBaseParasite"/>
        </authorList>
    </citation>
    <scope>IDENTIFICATION</scope>
</reference>
<dbReference type="GO" id="GO:0005929">
    <property type="term" value="C:cilium"/>
    <property type="evidence" value="ECO:0007669"/>
    <property type="project" value="TreeGrafter"/>
</dbReference>
<proteinExistence type="predicted"/>
<feature type="region of interest" description="Disordered" evidence="2">
    <location>
        <begin position="269"/>
        <end position="291"/>
    </location>
</feature>
<dbReference type="PANTHER" id="PTHR21501:SF1">
    <property type="entry name" value="PROTEIN FAM-161"/>
    <property type="match status" value="1"/>
</dbReference>
<sequence length="624" mass="73122">MENEEVDRTLDATKLLLDALEQDPTLLQDEYFMQKLCYLRDQHRHTTRYLRRARRTLADPKPSTSTDFVDEPPTVKYVASLYENDHLSPKNREAIDDLEYNGNHSKSSEDLWHSQRNRSDENSDVRKRRRNGPIATTSSIYSQRRLDEYGRNLEVQGKAKSLHDLRSKTDRPKWTPAVTVPQPFSMSEREPKKNSYSTKFLDELRAEKEKKNLEEEEALKMIPKFKAKQPPTTTYVPDNFRVFDEKYIETIRKKTNANLRARQMGMNGRAKSATELSENAPRRARPVPLSTYVSPSPVAELKREKEAHKRAIELLEEAATPNGIKEHETLTHIRGRMRHHDCQAKQDFRIHRSRSVPDFRSIHNRLKEQLESAKRKPTTIPSPFRLSESKTRRHKACSSRSPSTHLTPQPVPAFGDPPIVRPTKAEKLRRSAVKERMHKQYRIKNESREFWESRKEGLEESRRRLATSLGEKSIIDFDTKTEQRRRAQTETGNEYERQLEEMRIRVLARPLIIEQQEALIQKHAMQRKFLQRISDFKKEQIRKARSGRKKDSPKINASRHSSNATFLVEQEENEKEIIEKDSLDRDSSTKQVLEKDQREILVEDRVVEGREEVNLSLQQQVALD</sequence>
<dbReference type="PANTHER" id="PTHR21501">
    <property type="entry name" value="PROTEIN FAM-161"/>
    <property type="match status" value="1"/>
</dbReference>
<organism evidence="3 4">
    <name type="scientific">Mesorhabditis belari</name>
    <dbReference type="NCBI Taxonomy" id="2138241"/>
    <lineage>
        <taxon>Eukaryota</taxon>
        <taxon>Metazoa</taxon>
        <taxon>Ecdysozoa</taxon>
        <taxon>Nematoda</taxon>
        <taxon>Chromadorea</taxon>
        <taxon>Rhabditida</taxon>
        <taxon>Rhabditina</taxon>
        <taxon>Rhabditomorpha</taxon>
        <taxon>Rhabditoidea</taxon>
        <taxon>Rhabditidae</taxon>
        <taxon>Mesorhabditinae</taxon>
        <taxon>Mesorhabditis</taxon>
    </lineage>
</organism>
<feature type="compositionally biased region" description="Basic and acidic residues" evidence="2">
    <location>
        <begin position="161"/>
        <end position="173"/>
    </location>
</feature>
<evidence type="ECO:0000256" key="1">
    <source>
        <dbReference type="ARBA" id="ARBA00023054"/>
    </source>
</evidence>